<comment type="caution">
    <text evidence="1">The sequence shown here is derived from an EMBL/GenBank/DDBJ whole genome shotgun (WGS) entry which is preliminary data.</text>
</comment>
<accession>A0A5C8PGB0</accession>
<organism evidence="1 2">
    <name type="scientific">Vineibacter terrae</name>
    <dbReference type="NCBI Taxonomy" id="2586908"/>
    <lineage>
        <taxon>Bacteria</taxon>
        <taxon>Pseudomonadati</taxon>
        <taxon>Pseudomonadota</taxon>
        <taxon>Alphaproteobacteria</taxon>
        <taxon>Hyphomicrobiales</taxon>
        <taxon>Vineibacter</taxon>
    </lineage>
</organism>
<protein>
    <recommendedName>
        <fullName evidence="3">Phage tail protein</fullName>
    </recommendedName>
</protein>
<gene>
    <name evidence="1" type="ORF">FHP25_25025</name>
</gene>
<dbReference type="EMBL" id="VDUZ01000032">
    <property type="protein sequence ID" value="TXL72562.1"/>
    <property type="molecule type" value="Genomic_DNA"/>
</dbReference>
<reference evidence="1 2" key="1">
    <citation type="submission" date="2019-06" db="EMBL/GenBank/DDBJ databases">
        <title>New taxonomy in bacterial strain CC-CFT640, isolated from vineyard.</title>
        <authorList>
            <person name="Lin S.-Y."/>
            <person name="Tsai C.-F."/>
            <person name="Young C.-C."/>
        </authorList>
    </citation>
    <scope>NUCLEOTIDE SEQUENCE [LARGE SCALE GENOMIC DNA]</scope>
    <source>
        <strain evidence="1 2">CC-CFT640</strain>
    </source>
</reference>
<dbReference type="OrthoDB" id="8264796at2"/>
<dbReference type="RefSeq" id="WP_147849721.1">
    <property type="nucleotide sequence ID" value="NZ_VDUZ01000032.1"/>
</dbReference>
<evidence type="ECO:0000313" key="1">
    <source>
        <dbReference type="EMBL" id="TXL72562.1"/>
    </source>
</evidence>
<evidence type="ECO:0008006" key="3">
    <source>
        <dbReference type="Google" id="ProtNLM"/>
    </source>
</evidence>
<evidence type="ECO:0000313" key="2">
    <source>
        <dbReference type="Proteomes" id="UP000321638"/>
    </source>
</evidence>
<dbReference type="Proteomes" id="UP000321638">
    <property type="component" value="Unassembled WGS sequence"/>
</dbReference>
<sequence length="564" mass="61832">MTIQLMYPPYPAGTIDYPGGTLEVQVNEVVTYQDFSPADNQALLMIAYPWDPVSGAPAIVPASTHGYNSFARNVDDPLIFLPATHFPPLLAEGFNFEDQLFDGIDPASGASESGTGFGDITLSDPGGELDDAITRYAWDGRSISIFRPDFTRIAALGCDKVLFSDEEKRLKVKHRQGRLYETPLLGRYDGSGGLGGDAALKGQPIPQAYGRVFNVEPRLINAEKLIYQWHDRQVKAVTSIRDGVSEYTLTGGNFDTYADLDALASVPVGQAVKGSADGCFRLGSAPALSLRLDGWGDDENLLLHGISSMVQFYQETRANILRRIAVSRGPDPVKDSSTLAIAADVDNAAFFRMNVLQPGPVGFYFDSDISIGAACDRIMAGCLGWWRIGLNAKLTVNQLDRQTRADFVIDHPADTKGTPEMMAWSPPRWKTRVGWRHNWAPQLKSELGAATASQQLLYGEEWTYVQAQDDAVQLLHAQAPDVPIAGEYALEGDAVAEAVRQQALLGVDRQRWRIPVRLDPFADVLGRVCQVRGYTRYGLEARLMTVVRVEAVAGLNYVTLDLWG</sequence>
<keyword evidence="2" id="KW-1185">Reference proteome</keyword>
<name>A0A5C8PGB0_9HYPH</name>
<dbReference type="AlphaFoldDB" id="A0A5C8PGB0"/>
<proteinExistence type="predicted"/>